<protein>
    <submittedName>
        <fullName evidence="1">Uncharacterized protein</fullName>
    </submittedName>
</protein>
<name>A0ACC2VS46_9TREE</name>
<comment type="caution">
    <text evidence="1">The sequence shown here is derived from an EMBL/GenBank/DDBJ whole genome shotgun (WGS) entry which is preliminary data.</text>
</comment>
<evidence type="ECO:0000313" key="1">
    <source>
        <dbReference type="EMBL" id="KAJ9101252.1"/>
    </source>
</evidence>
<sequence length="1442" mass="157946">MDVSTPSSTSTTSPAHPITAPSSPSKSKAVVTASSSGVQPRLLASDDINNASLRAHKSNLPLSLYLLSFAPPLRQKRQAGAPPSSWKETMAHPYVLYTLGTLAAIPAGLAFPALDMLYGYWTTGVTASTANGDVITGRVSSASYHLTERLRHTYVASVMVQDAAFFEKVGPGEISTRASKDITAIRTAFGEKLGYLIWSTATIIAAISSSFANSPRLAGVLFCMIPFVVIIFVFLGWANEVVSAPANSLEGQTSSLAEQILSSVRIVQSFNMGEGLIKRFDGDLLKRLQKLGAKRSVIRSLEQSSVYFALFLLYSLAFWFGGIEVRGGLATGHVLTSFFNYSGTYQVNLLFTFANVVPHLTSIADALVQLKELRRQIERQPFIDVRDESGIKLPETGWEPSFALENVTFAYPSRPTIPALNNVSVRIETGTVTAFVGPSGSGKSTTASLLLREYDPETANVPNKNDSIPEKTDEESDSEEDKGGKSKRKEAKGSTDVEKAMSSDDQEPPVKGAGKVYFAGRDIREYNLRWLRSQVAVVSQNPQLFSATVFENVAAGLTGTHLEYRPDIDGRVDAPPETLQRTAAIRELCAEAMRKAEAWQFVSKLPEGMDTMIAGGRTGVLSGGQRQRLAIARALVRKPACMLLDEATSALDADTEEKIRVMLERELEERGMTTILIAHRLSTVAKAGRIIVMKEGRVVDQGTYAELMDKHRPDQTFRHLAITQRADPDIADDEVPEDSMDMEPPALDFETVGPIPTAPSGRAQTTFSTFSTSGTTAVDSDPVHHSGHVRPERLRKQSSQSRLKRPDNTWTVSGRGSTMFQHEHPTDDNGTMIHPTTSRTTAQTGDEDLEQPISPELEKEERRRSVRNFFKLLKSQRWFFIIGTVAGLIAGGSFPIAGWMTGEAVNSLSDRFSRPGINTWSMWFLILAIIDLFIYFVNAFYLEVASENIMRKLKRDCLETLIKQEIGFFDQEDSSAGGLTSAVATHPANIGAATGLVSAQVLISVANLLGSLLMGLVIDWRLALVCSPPIVILFFSGWLNVAMLEKYESVTSVPSTKAAGYVNEVTDSIKTVAALGRERETMRVFDVQAKSAPKRTKYLILGAAGFANGQAMILLMAALIFYYASQRLASGAPVAKIFAVFEAVIIAAFSGSRLFTFVGDYGRAVHSFKAIQVWLRRKPKYSLYNAPIDEKIPDNWSSGAIVLNHVEMRYPQRPNHPALKDISLRIRAGQTHAFCGTSGSGKSSILALLQRFYDPSRGTITFGGVDHRHLSLDDLRASMAYVSQDPVLFEGTIRWNMSLGALDASSVTDEQIKFACEQAYIWDFVCGLEKGLDTEIGMKGASLSGGQRQRLCIARALIRNPKILLLDEATSALDAQSEKSVQMALDNASKGRTTVTIAHRLSTIRRADVIHVIEDGYVRETGSHKELLRKRGRYFELVQAQL</sequence>
<gene>
    <name evidence="1" type="ORF">QFC21_003471</name>
</gene>
<accession>A0ACC2VS46</accession>
<proteinExistence type="predicted"/>
<evidence type="ECO:0000313" key="2">
    <source>
        <dbReference type="Proteomes" id="UP001227268"/>
    </source>
</evidence>
<keyword evidence="2" id="KW-1185">Reference proteome</keyword>
<dbReference type="Proteomes" id="UP001227268">
    <property type="component" value="Unassembled WGS sequence"/>
</dbReference>
<reference evidence="1" key="1">
    <citation type="submission" date="2023-04" db="EMBL/GenBank/DDBJ databases">
        <title>Draft Genome sequencing of Naganishia species isolated from polar environments using Oxford Nanopore Technology.</title>
        <authorList>
            <person name="Leo P."/>
            <person name="Venkateswaran K."/>
        </authorList>
    </citation>
    <scope>NUCLEOTIDE SEQUENCE</scope>
    <source>
        <strain evidence="1">MNA-CCFEE 5423</strain>
    </source>
</reference>
<dbReference type="EMBL" id="JASBWT010000010">
    <property type="protein sequence ID" value="KAJ9101252.1"/>
    <property type="molecule type" value="Genomic_DNA"/>
</dbReference>
<organism evidence="1 2">
    <name type="scientific">Naganishia friedmannii</name>
    <dbReference type="NCBI Taxonomy" id="89922"/>
    <lineage>
        <taxon>Eukaryota</taxon>
        <taxon>Fungi</taxon>
        <taxon>Dikarya</taxon>
        <taxon>Basidiomycota</taxon>
        <taxon>Agaricomycotina</taxon>
        <taxon>Tremellomycetes</taxon>
        <taxon>Filobasidiales</taxon>
        <taxon>Filobasidiaceae</taxon>
        <taxon>Naganishia</taxon>
    </lineage>
</organism>